<dbReference type="CDD" id="cd00229">
    <property type="entry name" value="SGNH_hydrolase"/>
    <property type="match status" value="1"/>
</dbReference>
<feature type="domain" description="SGNH hydrolase-type esterase" evidence="1">
    <location>
        <begin position="29"/>
        <end position="180"/>
    </location>
</feature>
<dbReference type="Pfam" id="PF13472">
    <property type="entry name" value="Lipase_GDSL_2"/>
    <property type="match status" value="1"/>
</dbReference>
<reference evidence="2 3" key="1">
    <citation type="submission" date="2019-07" db="EMBL/GenBank/DDBJ databases">
        <title>Whole genome shotgun sequence of Chitinophaga cymbidii NBRC 109752.</title>
        <authorList>
            <person name="Hosoyama A."/>
            <person name="Uohara A."/>
            <person name="Ohji S."/>
            <person name="Ichikawa N."/>
        </authorList>
    </citation>
    <scope>NUCLEOTIDE SEQUENCE [LARGE SCALE GENOMIC DNA]</scope>
    <source>
        <strain evidence="2 3">NBRC 109752</strain>
    </source>
</reference>
<evidence type="ECO:0000259" key="1">
    <source>
        <dbReference type="Pfam" id="PF13472"/>
    </source>
</evidence>
<dbReference type="PANTHER" id="PTHR34407:SF1">
    <property type="entry name" value="SGNH HYDROLASE-TYPE ESTERASE DOMAIN-CONTAINING PROTEIN"/>
    <property type="match status" value="1"/>
</dbReference>
<dbReference type="InterPro" id="IPR013830">
    <property type="entry name" value="SGNH_hydro"/>
</dbReference>
<keyword evidence="3" id="KW-1185">Reference proteome</keyword>
<dbReference type="EMBL" id="BKAU01000001">
    <property type="protein sequence ID" value="GEP94704.1"/>
    <property type="molecule type" value="Genomic_DNA"/>
</dbReference>
<sequence length="395" mass="43176">MAMEHPGRSGLANFFTKMNAGGNVKIAYFGGSITEAGNGWRDQSFNWLQSKYPAVTLSQVNAGIGGTGSDLGVFRLQKDVLSKNPDLVFVEFAVNDNALPAQVIHKTMEGIVRQIWTADEQTDICFVYTVTEGTAPTLVNGQLTGAMQAMEDVAAHYGIPSVQMCDSVIQLYKAGSLIFKGVPADHPDKIVFSKDGTHPYPETGHRLYAATLAQALDSFAQITTLPTSRLVAALDADNWEDAKMIPANELTYNGTWTAITTGDTIIPGHLLNKFPNLMRGDSTQAPAATIQYQGSLAGLYDVVGPGCGQLEIYVDGTLLAKKKRFDKYSTYYRPQYFYYKDIAQGSHTIEFRVSSEPFDKMAILAQGNNEVGDTSRYGTYSCYIGYLLLRGQVQE</sequence>
<dbReference type="Gene3D" id="2.60.120.260">
    <property type="entry name" value="Galactose-binding domain-like"/>
    <property type="match status" value="1"/>
</dbReference>
<accession>A0A512RGB1</accession>
<dbReference type="Gene3D" id="3.40.50.1110">
    <property type="entry name" value="SGNH hydrolase"/>
    <property type="match status" value="1"/>
</dbReference>
<evidence type="ECO:0000313" key="2">
    <source>
        <dbReference type="EMBL" id="GEP94704.1"/>
    </source>
</evidence>
<gene>
    <name evidence="2" type="ORF">CCY01nite_09640</name>
</gene>
<dbReference type="PANTHER" id="PTHR34407">
    <property type="entry name" value="EXPRESSED PROTEIN"/>
    <property type="match status" value="1"/>
</dbReference>
<name>A0A512RGB1_9BACT</name>
<organism evidence="2 3">
    <name type="scientific">Chitinophaga cymbidii</name>
    <dbReference type="NCBI Taxonomy" id="1096750"/>
    <lineage>
        <taxon>Bacteria</taxon>
        <taxon>Pseudomonadati</taxon>
        <taxon>Bacteroidota</taxon>
        <taxon>Chitinophagia</taxon>
        <taxon>Chitinophagales</taxon>
        <taxon>Chitinophagaceae</taxon>
        <taxon>Chitinophaga</taxon>
    </lineage>
</organism>
<dbReference type="Proteomes" id="UP000321436">
    <property type="component" value="Unassembled WGS sequence"/>
</dbReference>
<evidence type="ECO:0000313" key="3">
    <source>
        <dbReference type="Proteomes" id="UP000321436"/>
    </source>
</evidence>
<dbReference type="InterPro" id="IPR036514">
    <property type="entry name" value="SGNH_hydro_sf"/>
</dbReference>
<dbReference type="SUPFAM" id="SSF52266">
    <property type="entry name" value="SGNH hydrolase"/>
    <property type="match status" value="1"/>
</dbReference>
<dbReference type="GO" id="GO:0016788">
    <property type="term" value="F:hydrolase activity, acting on ester bonds"/>
    <property type="evidence" value="ECO:0007669"/>
    <property type="project" value="UniProtKB-ARBA"/>
</dbReference>
<protein>
    <submittedName>
        <fullName evidence="2">Acyl-CoA thioesterase</fullName>
    </submittedName>
</protein>
<comment type="caution">
    <text evidence="2">The sequence shown here is derived from an EMBL/GenBank/DDBJ whole genome shotgun (WGS) entry which is preliminary data.</text>
</comment>
<dbReference type="AlphaFoldDB" id="A0A512RGB1"/>
<proteinExistence type="predicted"/>